<evidence type="ECO:0000256" key="1">
    <source>
        <dbReference type="SAM" id="Phobius"/>
    </source>
</evidence>
<sequence length="44" mass="5168">MNLSSNYKMINFEYSSTVQYIFVLICVFSTHKISIEAYYASTIF</sequence>
<evidence type="ECO:0000313" key="3">
    <source>
        <dbReference type="Proteomes" id="UP000008553"/>
    </source>
</evidence>
<reference evidence="2 3" key="1">
    <citation type="journal article" date="2002" name="Nature">
        <title>Genome sequence and comparative analysis of the model rodent malaria parasite Plasmodium yoelii yoelii.</title>
        <authorList>
            <person name="Carlton J.M."/>
            <person name="Angiuoli S.V."/>
            <person name="Suh B.B."/>
            <person name="Kooij T.W."/>
            <person name="Pertea M."/>
            <person name="Silva J.C."/>
            <person name="Ermolaeva M.D."/>
            <person name="Allen J.E."/>
            <person name="Selengut J.D."/>
            <person name="Koo H.L."/>
            <person name="Peterson J.D."/>
            <person name="Pop M."/>
            <person name="Kosack D.S."/>
            <person name="Shumway M.F."/>
            <person name="Bidwell S.L."/>
            <person name="Shallom S.J."/>
            <person name="van Aken S.E."/>
            <person name="Riedmuller S.B."/>
            <person name="Feldblyum T.V."/>
            <person name="Cho J.K."/>
            <person name="Quackenbush J."/>
            <person name="Sedegah M."/>
            <person name="Shoaibi A."/>
            <person name="Cummings L.M."/>
            <person name="Florens L."/>
            <person name="Yates J.R."/>
            <person name="Raine J.D."/>
            <person name="Sinden R.E."/>
            <person name="Harris M.A."/>
            <person name="Cunningham D.A."/>
            <person name="Preiser P.R."/>
            <person name="Bergman L.W."/>
            <person name="Vaidya A.B."/>
            <person name="van Lin L.H."/>
            <person name="Janse C.J."/>
            <person name="Waters A.P."/>
            <person name="Smith H.O."/>
            <person name="White O.R."/>
            <person name="Salzberg S.L."/>
            <person name="Venter J.C."/>
            <person name="Fraser C.M."/>
            <person name="Hoffman S.L."/>
            <person name="Gardner M.J."/>
            <person name="Carucci D.J."/>
        </authorList>
    </citation>
    <scope>NUCLEOTIDE SEQUENCE [LARGE SCALE GENOMIC DNA]</scope>
    <source>
        <strain evidence="2 3">17XNL</strain>
    </source>
</reference>
<dbReference type="PaxDb" id="73239-Q7R8H6"/>
<dbReference type="InParanoid" id="Q7R8H6"/>
<keyword evidence="1" id="KW-0472">Membrane</keyword>
<accession>Q7R8H6</accession>
<gene>
    <name evidence="2" type="ORF">PY07247</name>
</gene>
<feature type="non-terminal residue" evidence="2">
    <location>
        <position position="44"/>
    </location>
</feature>
<keyword evidence="1" id="KW-0812">Transmembrane</keyword>
<protein>
    <submittedName>
        <fullName evidence="2">Uncharacterized protein</fullName>
    </submittedName>
</protein>
<dbReference type="EMBL" id="AABL01002611">
    <property type="protein sequence ID" value="EAA19631.1"/>
    <property type="molecule type" value="Genomic_DNA"/>
</dbReference>
<evidence type="ECO:0000313" key="2">
    <source>
        <dbReference type="EMBL" id="EAA19631.1"/>
    </source>
</evidence>
<keyword evidence="1" id="KW-1133">Transmembrane helix</keyword>
<organism evidence="2 3">
    <name type="scientific">Plasmodium yoelii yoelii</name>
    <dbReference type="NCBI Taxonomy" id="73239"/>
    <lineage>
        <taxon>Eukaryota</taxon>
        <taxon>Sar</taxon>
        <taxon>Alveolata</taxon>
        <taxon>Apicomplexa</taxon>
        <taxon>Aconoidasida</taxon>
        <taxon>Haemosporida</taxon>
        <taxon>Plasmodiidae</taxon>
        <taxon>Plasmodium</taxon>
        <taxon>Plasmodium (Vinckeia)</taxon>
    </lineage>
</organism>
<name>Q7R8H6_PLAYO</name>
<dbReference type="AlphaFoldDB" id="Q7R8H6"/>
<comment type="caution">
    <text evidence="2">The sequence shown here is derived from an EMBL/GenBank/DDBJ whole genome shotgun (WGS) entry which is preliminary data.</text>
</comment>
<dbReference type="Proteomes" id="UP000008553">
    <property type="component" value="Unassembled WGS sequence"/>
</dbReference>
<proteinExistence type="predicted"/>
<feature type="transmembrane region" description="Helical" evidence="1">
    <location>
        <begin position="20"/>
        <end position="40"/>
    </location>
</feature>
<keyword evidence="3" id="KW-1185">Reference proteome</keyword>